<evidence type="ECO:0000313" key="9">
    <source>
        <dbReference type="EMBL" id="KAK9865340.1"/>
    </source>
</evidence>
<dbReference type="GO" id="GO:0035435">
    <property type="term" value="P:phosphate ion transmembrane transport"/>
    <property type="evidence" value="ECO:0007669"/>
    <property type="project" value="TreeGrafter"/>
</dbReference>
<sequence>MAHTAVRDSGMQTSRPRTALPPLPAARASRLAVRTVRTVTCQRPQTSLLSRPKSSITPELHSARRENLTCRSTAVSKTDGSSEFSGDDKADSSSAVKTPEYSPEFKKARLVTFLGLWVGYAAFYLTRNSLTYVAPVMLNDPALSLNLSQVGGLTSILPLAYGMSKFLSGVLGSRTSPTVLLAGGLMATALVNIAFGFGNAYLYFCVIWATNGILQGLGAPACARMLTSWYAGKERGQWWAFWTASNNVGGFAAPILAGSAANKLGWRWGMYAPGIVGIVLGIILLGVTKDSPESAGFPPVEETATKKNDSGEKVKVKGPSMMESLTNECLKNPYIWALAIIYFFVYTVRQGVTSWFIFYLLKAKGVQDSATAAVRVSGLELGGLAGSLAAGWLSDKMVARASESGGGMVGARVKVVMGFSAATVAALAAFWVCPNIAWMQWGCVALVGFALYGPQMLIGLCGAEVVSPPSVSACQGFLGWIAYLGAAGAGAPLAMIVQKFGWNALFTTLIGAAAINLLLLAPMVNLKSYPQQQAAGKVA</sequence>
<accession>A0AAW1T9C9</accession>
<feature type="transmembrane region" description="Helical" evidence="7">
    <location>
        <begin position="502"/>
        <end position="521"/>
    </location>
</feature>
<feature type="compositionally biased region" description="Polar residues" evidence="6">
    <location>
        <begin position="42"/>
        <end position="57"/>
    </location>
</feature>
<dbReference type="Gene3D" id="1.20.1250.20">
    <property type="entry name" value="MFS general substrate transporter like domains"/>
    <property type="match status" value="2"/>
</dbReference>
<dbReference type="Pfam" id="PF07690">
    <property type="entry name" value="MFS_1"/>
    <property type="match status" value="1"/>
</dbReference>
<comment type="similarity">
    <text evidence="2">Belongs to the major facilitator superfamily. Organophosphate:Pi antiporter (OPA) (TC 2.A.1.4) family.</text>
</comment>
<dbReference type="GO" id="GO:0016020">
    <property type="term" value="C:membrane"/>
    <property type="evidence" value="ECO:0007669"/>
    <property type="project" value="InterPro"/>
</dbReference>
<protein>
    <recommendedName>
        <fullName evidence="8">Major facilitator superfamily (MFS) profile domain-containing protein</fullName>
    </recommendedName>
</protein>
<feature type="compositionally biased region" description="Basic and acidic residues" evidence="6">
    <location>
        <begin position="303"/>
        <end position="313"/>
    </location>
</feature>
<feature type="transmembrane region" description="Helical" evidence="7">
    <location>
        <begin position="268"/>
        <end position="287"/>
    </location>
</feature>
<keyword evidence="4 7" id="KW-1133">Transmembrane helix</keyword>
<dbReference type="AlphaFoldDB" id="A0AAW1T9C9"/>
<evidence type="ECO:0000256" key="7">
    <source>
        <dbReference type="SAM" id="Phobius"/>
    </source>
</evidence>
<reference evidence="9 10" key="1">
    <citation type="journal article" date="2024" name="Nat. Commun.">
        <title>Phylogenomics reveals the evolutionary origins of lichenization in chlorophyte algae.</title>
        <authorList>
            <person name="Puginier C."/>
            <person name="Libourel C."/>
            <person name="Otte J."/>
            <person name="Skaloud P."/>
            <person name="Haon M."/>
            <person name="Grisel S."/>
            <person name="Petersen M."/>
            <person name="Berrin J.G."/>
            <person name="Delaux P.M."/>
            <person name="Dal Grande F."/>
            <person name="Keller J."/>
        </authorList>
    </citation>
    <scope>NUCLEOTIDE SEQUENCE [LARGE SCALE GENOMIC DNA]</scope>
    <source>
        <strain evidence="9 10">SAG 2523</strain>
    </source>
</reference>
<dbReference type="GO" id="GO:0061513">
    <property type="term" value="F:glucose 6-phosphate:phosphate antiporter activity"/>
    <property type="evidence" value="ECO:0007669"/>
    <property type="project" value="TreeGrafter"/>
</dbReference>
<feature type="transmembrane region" description="Helical" evidence="7">
    <location>
        <begin position="334"/>
        <end position="360"/>
    </location>
</feature>
<evidence type="ECO:0000256" key="4">
    <source>
        <dbReference type="ARBA" id="ARBA00022989"/>
    </source>
</evidence>
<evidence type="ECO:0000256" key="3">
    <source>
        <dbReference type="ARBA" id="ARBA00022692"/>
    </source>
</evidence>
<dbReference type="InterPro" id="IPR000849">
    <property type="entry name" value="Sugar_P_transporter"/>
</dbReference>
<dbReference type="InterPro" id="IPR051337">
    <property type="entry name" value="OPA_Antiporter"/>
</dbReference>
<dbReference type="InterPro" id="IPR020846">
    <property type="entry name" value="MFS_dom"/>
</dbReference>
<feature type="transmembrane region" description="Helical" evidence="7">
    <location>
        <begin position="372"/>
        <end position="393"/>
    </location>
</feature>
<evidence type="ECO:0000256" key="2">
    <source>
        <dbReference type="ARBA" id="ARBA00009598"/>
    </source>
</evidence>
<gene>
    <name evidence="9" type="ORF">WJX84_000069</name>
</gene>
<evidence type="ECO:0000313" key="10">
    <source>
        <dbReference type="Proteomes" id="UP001485043"/>
    </source>
</evidence>
<name>A0AAW1T9C9_9CHLO</name>
<feature type="region of interest" description="Disordered" evidence="6">
    <location>
        <begin position="1"/>
        <end position="25"/>
    </location>
</feature>
<feature type="transmembrane region" description="Helical" evidence="7">
    <location>
        <begin position="438"/>
        <end position="465"/>
    </location>
</feature>
<feature type="region of interest" description="Disordered" evidence="6">
    <location>
        <begin position="293"/>
        <end position="313"/>
    </location>
</feature>
<keyword evidence="5 7" id="KW-0472">Membrane</keyword>
<feature type="transmembrane region" description="Helical" evidence="7">
    <location>
        <begin position="413"/>
        <end position="432"/>
    </location>
</feature>
<dbReference type="GO" id="GO:0055062">
    <property type="term" value="P:phosphate ion homeostasis"/>
    <property type="evidence" value="ECO:0007669"/>
    <property type="project" value="UniProtKB-ARBA"/>
</dbReference>
<dbReference type="PROSITE" id="PS50850">
    <property type="entry name" value="MFS"/>
    <property type="match status" value="1"/>
</dbReference>
<evidence type="ECO:0000256" key="5">
    <source>
        <dbReference type="ARBA" id="ARBA00023136"/>
    </source>
</evidence>
<evidence type="ECO:0000259" key="8">
    <source>
        <dbReference type="PROSITE" id="PS50850"/>
    </source>
</evidence>
<feature type="compositionally biased region" description="Polar residues" evidence="6">
    <location>
        <begin position="69"/>
        <end position="84"/>
    </location>
</feature>
<dbReference type="SUPFAM" id="SSF103473">
    <property type="entry name" value="MFS general substrate transporter"/>
    <property type="match status" value="1"/>
</dbReference>
<feature type="region of interest" description="Disordered" evidence="6">
    <location>
        <begin position="42"/>
        <end position="98"/>
    </location>
</feature>
<organism evidence="9 10">
    <name type="scientific">Apatococcus fuscideae</name>
    <dbReference type="NCBI Taxonomy" id="2026836"/>
    <lineage>
        <taxon>Eukaryota</taxon>
        <taxon>Viridiplantae</taxon>
        <taxon>Chlorophyta</taxon>
        <taxon>core chlorophytes</taxon>
        <taxon>Trebouxiophyceae</taxon>
        <taxon>Chlorellales</taxon>
        <taxon>Chlorellaceae</taxon>
        <taxon>Apatococcus</taxon>
    </lineage>
</organism>
<evidence type="ECO:0000256" key="1">
    <source>
        <dbReference type="ARBA" id="ARBA00004127"/>
    </source>
</evidence>
<dbReference type="PANTHER" id="PTHR43826">
    <property type="entry name" value="GLUCOSE-6-PHOSPHATE EXCHANGER SLC37A4"/>
    <property type="match status" value="1"/>
</dbReference>
<dbReference type="Proteomes" id="UP001485043">
    <property type="component" value="Unassembled WGS sequence"/>
</dbReference>
<evidence type="ECO:0000256" key="6">
    <source>
        <dbReference type="SAM" id="MobiDB-lite"/>
    </source>
</evidence>
<dbReference type="InterPro" id="IPR011701">
    <property type="entry name" value="MFS"/>
</dbReference>
<dbReference type="InterPro" id="IPR036259">
    <property type="entry name" value="MFS_trans_sf"/>
</dbReference>
<dbReference type="GO" id="GO:0012505">
    <property type="term" value="C:endomembrane system"/>
    <property type="evidence" value="ECO:0007669"/>
    <property type="project" value="UniProtKB-SubCell"/>
</dbReference>
<dbReference type="PANTHER" id="PTHR43826:SF3">
    <property type="entry name" value="GLUCOSE-6-PHOSPHATE EXCHANGER SLC37A4"/>
    <property type="match status" value="1"/>
</dbReference>
<feature type="transmembrane region" description="Helical" evidence="7">
    <location>
        <begin position="179"/>
        <end position="195"/>
    </location>
</feature>
<proteinExistence type="inferred from homology"/>
<comment type="caution">
    <text evidence="9">The sequence shown here is derived from an EMBL/GenBank/DDBJ whole genome shotgun (WGS) entry which is preliminary data.</text>
</comment>
<feature type="transmembrane region" description="Helical" evidence="7">
    <location>
        <begin position="147"/>
        <end position="167"/>
    </location>
</feature>
<keyword evidence="3 7" id="KW-0812">Transmembrane</keyword>
<keyword evidence="10" id="KW-1185">Reference proteome</keyword>
<feature type="domain" description="Major facilitator superfamily (MFS) profile" evidence="8">
    <location>
        <begin position="112"/>
        <end position="528"/>
    </location>
</feature>
<dbReference type="PIRSF" id="PIRSF002808">
    <property type="entry name" value="Hexose_phosphate_transp"/>
    <property type="match status" value="1"/>
</dbReference>
<feature type="transmembrane region" description="Helical" evidence="7">
    <location>
        <begin position="238"/>
        <end position="256"/>
    </location>
</feature>
<feature type="transmembrane region" description="Helical" evidence="7">
    <location>
        <begin position="110"/>
        <end position="127"/>
    </location>
</feature>
<comment type="subcellular location">
    <subcellularLocation>
        <location evidence="1">Endomembrane system</location>
        <topology evidence="1">Multi-pass membrane protein</topology>
    </subcellularLocation>
</comment>
<feature type="transmembrane region" description="Helical" evidence="7">
    <location>
        <begin position="477"/>
        <end position="496"/>
    </location>
</feature>
<dbReference type="EMBL" id="JALJOV010000258">
    <property type="protein sequence ID" value="KAK9865340.1"/>
    <property type="molecule type" value="Genomic_DNA"/>
</dbReference>